<proteinExistence type="predicted"/>
<accession>A0A7J3ZJ34</accession>
<dbReference type="GO" id="GO:0072344">
    <property type="term" value="P:rescue of stalled ribosome"/>
    <property type="evidence" value="ECO:0007669"/>
    <property type="project" value="TreeGrafter"/>
</dbReference>
<dbReference type="NCBIfam" id="NF041120">
    <property type="entry name" value="RqcH_arch"/>
    <property type="match status" value="1"/>
</dbReference>
<dbReference type="InterPro" id="IPR051608">
    <property type="entry name" value="RQC_Subunit_NEMF"/>
</dbReference>
<dbReference type="PANTHER" id="PTHR15239:SF6">
    <property type="entry name" value="RIBOSOME QUALITY CONTROL COMPLEX SUBUNIT NEMF"/>
    <property type="match status" value="1"/>
</dbReference>
<dbReference type="GO" id="GO:0000049">
    <property type="term" value="F:tRNA binding"/>
    <property type="evidence" value="ECO:0007669"/>
    <property type="project" value="TreeGrafter"/>
</dbReference>
<evidence type="ECO:0000259" key="2">
    <source>
        <dbReference type="Pfam" id="PF05670"/>
    </source>
</evidence>
<dbReference type="InterPro" id="IPR008532">
    <property type="entry name" value="NFACT_RNA-bd"/>
</dbReference>
<dbReference type="Pfam" id="PF05670">
    <property type="entry name" value="NFACT-R_1"/>
    <property type="match status" value="1"/>
</dbReference>
<feature type="coiled-coil region" evidence="1">
    <location>
        <begin position="368"/>
        <end position="416"/>
    </location>
</feature>
<comment type="caution">
    <text evidence="3">The sequence shown here is derived from an EMBL/GenBank/DDBJ whole genome shotgun (WGS) entry which is preliminary data.</text>
</comment>
<name>A0A7J3ZJ34_9CREN</name>
<dbReference type="GO" id="GO:1990112">
    <property type="term" value="C:RQC complex"/>
    <property type="evidence" value="ECO:0007669"/>
    <property type="project" value="TreeGrafter"/>
</dbReference>
<dbReference type="Pfam" id="PF05833">
    <property type="entry name" value="NFACT_N"/>
    <property type="match status" value="1"/>
</dbReference>
<dbReference type="PANTHER" id="PTHR15239">
    <property type="entry name" value="NUCLEAR EXPORT MEDIATOR FACTOR NEMF"/>
    <property type="match status" value="1"/>
</dbReference>
<feature type="domain" description="NFACT RNA-binding" evidence="2">
    <location>
        <begin position="430"/>
        <end position="539"/>
    </location>
</feature>
<keyword evidence="1" id="KW-0175">Coiled coil</keyword>
<sequence>MSLKLKPKRSMTSIDLLSWVRENKGFLEGALVSNIYKLSEAQVFIFKLIGRSGVFQVLAEPAVRIHLTGLKYPKQKHPEVTVQAFRKHLRGDRVEGVVQVGFDRILELSFKRGYKLYIELVPRGLMVLVDKKGRILHATEYREMRDRTIKRGLEYRLPPHFEKAPSYEECTSYVDKGPKDLLRELGIPKEVLSEALYRNKADPCSALKEILEESTCGKGYIVYEKDEPLWFGPFCPYSLSVQGLAVNEFNSFNEALEEYFGFYDRKRVSELEARRTETTAIKLRSSLERERAALESYAKEYRRLHERAMLMLSNKGVLESLLECVERVKETYGWNNISERCTGVVNVKPQEGIVQVKLGDVILELLVYKSVKEQIDEVFEEYKKYKKKYESGLLHLKELEERLKREMEAIDAIKGKAVAMLRKKAWYERFRWSFTRNGLLVLAGKNASQNEVLVRRFLEESDIFLHAEIHGAPATILKVKDGGLSQEDIKDAATIAACYSKAWKLGLASQDVFWVWGSQVSKSPPPGEYLPKGSFMIYGKKNYVKAVPLELVVGIEKLEEEAYRFIVGSMESVTQLGRPVAVLAPGDEPTEKIARKIIDRAVREGLHAAPLSLEELTSLIPGPSRIKKFLL</sequence>
<evidence type="ECO:0000256" key="1">
    <source>
        <dbReference type="SAM" id="Coils"/>
    </source>
</evidence>
<evidence type="ECO:0000313" key="3">
    <source>
        <dbReference type="EMBL" id="HHQ80141.1"/>
    </source>
</evidence>
<dbReference type="Gene3D" id="2.30.310.10">
    <property type="entry name" value="ibrinogen binding protein from staphylococcus aureus domain"/>
    <property type="match status" value="1"/>
</dbReference>
<organism evidence="3">
    <name type="scientific">Fervidicoccus fontis</name>
    <dbReference type="NCBI Taxonomy" id="683846"/>
    <lineage>
        <taxon>Archaea</taxon>
        <taxon>Thermoproteota</taxon>
        <taxon>Thermoprotei</taxon>
        <taxon>Fervidicoccales</taxon>
        <taxon>Fervidicoccaceae</taxon>
        <taxon>Fervidicoccus</taxon>
    </lineage>
</organism>
<dbReference type="EMBL" id="DRZC01000021">
    <property type="protein sequence ID" value="HHQ80141.1"/>
    <property type="molecule type" value="Genomic_DNA"/>
</dbReference>
<dbReference type="GO" id="GO:0043023">
    <property type="term" value="F:ribosomal large subunit binding"/>
    <property type="evidence" value="ECO:0007669"/>
    <property type="project" value="TreeGrafter"/>
</dbReference>
<protein>
    <submittedName>
        <fullName evidence="3">Fibronectin-binding domain-containing protein</fullName>
    </submittedName>
</protein>
<reference evidence="3" key="1">
    <citation type="journal article" date="2020" name="mSystems">
        <title>Genome- and Community-Level Interaction Insights into Carbon Utilization and Element Cycling Functions of Hydrothermarchaeota in Hydrothermal Sediment.</title>
        <authorList>
            <person name="Zhou Z."/>
            <person name="Liu Y."/>
            <person name="Xu W."/>
            <person name="Pan J."/>
            <person name="Luo Z.H."/>
            <person name="Li M."/>
        </authorList>
    </citation>
    <scope>NUCLEOTIDE SEQUENCE [LARGE SCALE GENOMIC DNA]</scope>
    <source>
        <strain evidence="3">SpSt-1116</strain>
    </source>
</reference>
<dbReference type="AlphaFoldDB" id="A0A7J3ZJ34"/>
<gene>
    <name evidence="3" type="ORF">ENM78_01560</name>
</gene>